<keyword evidence="1" id="KW-1133">Transmembrane helix</keyword>
<proteinExistence type="predicted"/>
<name>A0ABN1YVJ7_9MICO</name>
<evidence type="ECO:0000313" key="3">
    <source>
        <dbReference type="Proteomes" id="UP001501266"/>
    </source>
</evidence>
<sequence length="273" mass="28687">MITVLLKHEAIRTRGLLLVIAGLAVGLGIIGALMALTGWPLLAQLGLVLGFVGACGLVPALQLGQAVDYYRSGYGRVGYFTQTLPIRGSRMYWAKLLWAGLVLLLGLVATLALVLLVLLAGADLLGIDRASLLPTMGEAVADAFAVAPALTVAAPVVVVLLYGLNTAMLFCAVSVGSEQWMHRLGWGGPVVVWVALYTVSQIAMFVLILAVPFGLAADASGGLGLERVDLLGAMLSGVEPEIVPIGWLPALLLSIPVLVWWTARSWDRKVSLA</sequence>
<keyword evidence="1" id="KW-0812">Transmembrane</keyword>
<dbReference type="EMBL" id="BAAAKK010000005">
    <property type="protein sequence ID" value="GAA1423657.1"/>
    <property type="molecule type" value="Genomic_DNA"/>
</dbReference>
<feature type="transmembrane region" description="Helical" evidence="1">
    <location>
        <begin position="41"/>
        <end position="61"/>
    </location>
</feature>
<accession>A0ABN1YVJ7</accession>
<reference evidence="2 3" key="1">
    <citation type="journal article" date="2019" name="Int. J. Syst. Evol. Microbiol.">
        <title>The Global Catalogue of Microorganisms (GCM) 10K type strain sequencing project: providing services to taxonomists for standard genome sequencing and annotation.</title>
        <authorList>
            <consortium name="The Broad Institute Genomics Platform"/>
            <consortium name="The Broad Institute Genome Sequencing Center for Infectious Disease"/>
            <person name="Wu L."/>
            <person name="Ma J."/>
        </authorList>
    </citation>
    <scope>NUCLEOTIDE SEQUENCE [LARGE SCALE GENOMIC DNA]</scope>
    <source>
        <strain evidence="2 3">JCM 12398</strain>
    </source>
</reference>
<feature type="transmembrane region" description="Helical" evidence="1">
    <location>
        <begin position="96"/>
        <end position="120"/>
    </location>
</feature>
<feature type="transmembrane region" description="Helical" evidence="1">
    <location>
        <begin position="190"/>
        <end position="215"/>
    </location>
</feature>
<keyword evidence="3" id="KW-1185">Reference proteome</keyword>
<feature type="transmembrane region" description="Helical" evidence="1">
    <location>
        <begin position="15"/>
        <end position="35"/>
    </location>
</feature>
<dbReference type="RefSeq" id="WP_343919643.1">
    <property type="nucleotide sequence ID" value="NZ_BAAAKK010000005.1"/>
</dbReference>
<evidence type="ECO:0000256" key="1">
    <source>
        <dbReference type="SAM" id="Phobius"/>
    </source>
</evidence>
<dbReference type="Proteomes" id="UP001501266">
    <property type="component" value="Unassembled WGS sequence"/>
</dbReference>
<feature type="transmembrane region" description="Helical" evidence="1">
    <location>
        <begin position="140"/>
        <end position="164"/>
    </location>
</feature>
<keyword evidence="1" id="KW-0472">Membrane</keyword>
<feature type="transmembrane region" description="Helical" evidence="1">
    <location>
        <begin position="242"/>
        <end position="263"/>
    </location>
</feature>
<organism evidence="2 3">
    <name type="scientific">Agrococcus citreus</name>
    <dbReference type="NCBI Taxonomy" id="84643"/>
    <lineage>
        <taxon>Bacteria</taxon>
        <taxon>Bacillati</taxon>
        <taxon>Actinomycetota</taxon>
        <taxon>Actinomycetes</taxon>
        <taxon>Micrococcales</taxon>
        <taxon>Microbacteriaceae</taxon>
        <taxon>Agrococcus</taxon>
    </lineage>
</organism>
<evidence type="ECO:0000313" key="2">
    <source>
        <dbReference type="EMBL" id="GAA1423657.1"/>
    </source>
</evidence>
<evidence type="ECO:0008006" key="4">
    <source>
        <dbReference type="Google" id="ProtNLM"/>
    </source>
</evidence>
<comment type="caution">
    <text evidence="2">The sequence shown here is derived from an EMBL/GenBank/DDBJ whole genome shotgun (WGS) entry which is preliminary data.</text>
</comment>
<protein>
    <recommendedName>
        <fullName evidence="4">ABC-2 family transporter protein</fullName>
    </recommendedName>
</protein>
<gene>
    <name evidence="2" type="ORF">GCM10009640_18250</name>
</gene>